<accession>A0ABU0AM83</accession>
<dbReference type="PANTHER" id="PTHR24321">
    <property type="entry name" value="DEHYDROGENASES, SHORT CHAIN"/>
    <property type="match status" value="1"/>
</dbReference>
<organism evidence="3 4">
    <name type="scientific">Cytobacillus purgationiresistens</name>
    <dbReference type="NCBI Taxonomy" id="863449"/>
    <lineage>
        <taxon>Bacteria</taxon>
        <taxon>Bacillati</taxon>
        <taxon>Bacillota</taxon>
        <taxon>Bacilli</taxon>
        <taxon>Bacillales</taxon>
        <taxon>Bacillaceae</taxon>
        <taxon>Cytobacillus</taxon>
    </lineage>
</organism>
<dbReference type="PANTHER" id="PTHR24321:SF8">
    <property type="entry name" value="ESTRADIOL 17-BETA-DEHYDROGENASE 8-RELATED"/>
    <property type="match status" value="1"/>
</dbReference>
<comment type="caution">
    <text evidence="3">The sequence shown here is derived from an EMBL/GenBank/DDBJ whole genome shotgun (WGS) entry which is preliminary data.</text>
</comment>
<dbReference type="InterPro" id="IPR036291">
    <property type="entry name" value="NAD(P)-bd_dom_sf"/>
</dbReference>
<reference evidence="3 4" key="1">
    <citation type="submission" date="2023-07" db="EMBL/GenBank/DDBJ databases">
        <title>Genomic Encyclopedia of Type Strains, Phase IV (KMG-IV): sequencing the most valuable type-strain genomes for metagenomic binning, comparative biology and taxonomic classification.</title>
        <authorList>
            <person name="Goeker M."/>
        </authorList>
    </citation>
    <scope>NUCLEOTIDE SEQUENCE [LARGE SCALE GENOMIC DNA]</scope>
    <source>
        <strain evidence="3 4">DSM 23494</strain>
    </source>
</reference>
<evidence type="ECO:0000256" key="1">
    <source>
        <dbReference type="ARBA" id="ARBA00006484"/>
    </source>
</evidence>
<dbReference type="SUPFAM" id="SSF51735">
    <property type="entry name" value="NAD(P)-binding Rossmann-fold domains"/>
    <property type="match status" value="1"/>
</dbReference>
<proteinExistence type="inferred from homology"/>
<name>A0ABU0AM83_9BACI</name>
<keyword evidence="4" id="KW-1185">Reference proteome</keyword>
<keyword evidence="2" id="KW-0560">Oxidoreductase</keyword>
<evidence type="ECO:0000313" key="4">
    <source>
        <dbReference type="Proteomes" id="UP001238088"/>
    </source>
</evidence>
<dbReference type="RefSeq" id="WP_307477681.1">
    <property type="nucleotide sequence ID" value="NZ_JAUSUB010000022.1"/>
</dbReference>
<dbReference type="EMBL" id="JAUSUB010000022">
    <property type="protein sequence ID" value="MDQ0272371.1"/>
    <property type="molecule type" value="Genomic_DNA"/>
</dbReference>
<gene>
    <name evidence="3" type="ORF">J2S17_004263</name>
</gene>
<evidence type="ECO:0000256" key="2">
    <source>
        <dbReference type="ARBA" id="ARBA00023002"/>
    </source>
</evidence>
<comment type="similarity">
    <text evidence="1">Belongs to the short-chain dehydrogenases/reductases (SDR) family.</text>
</comment>
<dbReference type="Pfam" id="PF13561">
    <property type="entry name" value="adh_short_C2"/>
    <property type="match status" value="1"/>
</dbReference>
<dbReference type="Proteomes" id="UP001238088">
    <property type="component" value="Unassembled WGS sequence"/>
</dbReference>
<evidence type="ECO:0000313" key="3">
    <source>
        <dbReference type="EMBL" id="MDQ0272371.1"/>
    </source>
</evidence>
<dbReference type="InterPro" id="IPR002347">
    <property type="entry name" value="SDR_fam"/>
</dbReference>
<protein>
    <submittedName>
        <fullName evidence="3">Enoyl-[acyl-carrier-protein] reductase (NADH)</fullName>
    </submittedName>
</protein>
<dbReference type="Gene3D" id="3.40.50.720">
    <property type="entry name" value="NAD(P)-binding Rossmann-like Domain"/>
    <property type="match status" value="1"/>
</dbReference>
<sequence>MKRVSLLDVPIVEELLKNEYVRNYITEDDIKESLDPKNYMGLARTLLSAALALADHNITVNAICPGVVETEMWREIDRQRAELFNKEVGQPLKEIIENVAYLSSPESDYNTGQSINIFGVVEMNYFFWGK</sequence>